<evidence type="ECO:0000313" key="5">
    <source>
        <dbReference type="EMBL" id="WOT06477.1"/>
    </source>
</evidence>
<evidence type="ECO:0000256" key="4">
    <source>
        <dbReference type="ARBA" id="ARBA00022825"/>
    </source>
</evidence>
<dbReference type="RefSeq" id="WP_310470752.1">
    <property type="nucleotide sequence ID" value="NZ_CP136522.1"/>
</dbReference>
<evidence type="ECO:0000256" key="2">
    <source>
        <dbReference type="ARBA" id="ARBA00022670"/>
    </source>
</evidence>
<dbReference type="EMBL" id="CP136522">
    <property type="protein sequence ID" value="WOT06477.1"/>
    <property type="molecule type" value="Genomic_DNA"/>
</dbReference>
<reference evidence="5 6" key="1">
    <citation type="submission" date="2023-10" db="EMBL/GenBank/DDBJ databases">
        <title>Complete genome sequence of Shewanella sp. DAU334.</title>
        <authorList>
            <person name="Lee Y.-S."/>
            <person name="Jeong H.-R."/>
            <person name="Hwang E.-J."/>
            <person name="Choi Y.-L."/>
            <person name="Kim G.-D."/>
        </authorList>
    </citation>
    <scope>NUCLEOTIDE SEQUENCE [LARGE SCALE GENOMIC DNA]</scope>
    <source>
        <strain evidence="5 6">DAU334</strain>
    </source>
</reference>
<protein>
    <submittedName>
        <fullName evidence="5">Type 1 glutamine amidotransferase-like domain-containing protein</fullName>
    </submittedName>
</protein>
<dbReference type="Gene3D" id="3.40.50.880">
    <property type="match status" value="1"/>
</dbReference>
<dbReference type="InterPro" id="IPR029062">
    <property type="entry name" value="Class_I_gatase-like"/>
</dbReference>
<sequence>MNLVLASQATTHNARLAISQLLNTQTSSIPTVGYIASAPDPQREYFNATQQLYTALNAQMCVYLELESEFSSQTLTALFACDVIHLSGGDTERFLTAIKQRQLIEPLTTFAHHGGAIVGVSAGAMLLTPSIVSATLCGDNITGDNAQLEALNLVPFQFVPHFKSQQLSNRQFNQQLKTLQTNVYLCGDNDAIAIEQHKVLLYGSPQLHQHIEQSHTYIKDC</sequence>
<evidence type="ECO:0000256" key="3">
    <source>
        <dbReference type="ARBA" id="ARBA00022801"/>
    </source>
</evidence>
<dbReference type="SUPFAM" id="SSF52317">
    <property type="entry name" value="Class I glutamine amidotransferase-like"/>
    <property type="match status" value="1"/>
</dbReference>
<evidence type="ECO:0000256" key="1">
    <source>
        <dbReference type="ARBA" id="ARBA00006534"/>
    </source>
</evidence>
<dbReference type="PANTHER" id="PTHR20842">
    <property type="entry name" value="PROTEASE S51 ALPHA-ASPARTYL DIPEPTIDASE"/>
    <property type="match status" value="1"/>
</dbReference>
<organism evidence="5 6">
    <name type="scientific">Shewanella youngdeokensis</name>
    <dbReference type="NCBI Taxonomy" id="2999068"/>
    <lineage>
        <taxon>Bacteria</taxon>
        <taxon>Pseudomonadati</taxon>
        <taxon>Pseudomonadota</taxon>
        <taxon>Gammaproteobacteria</taxon>
        <taxon>Alteromonadales</taxon>
        <taxon>Shewanellaceae</taxon>
        <taxon>Shewanella</taxon>
    </lineage>
</organism>
<dbReference type="Pfam" id="PF03575">
    <property type="entry name" value="Peptidase_S51"/>
    <property type="match status" value="1"/>
</dbReference>
<keyword evidence="3" id="KW-0378">Hydrolase</keyword>
<dbReference type="PANTHER" id="PTHR20842:SF0">
    <property type="entry name" value="ALPHA-ASPARTYL DIPEPTIDASE"/>
    <property type="match status" value="1"/>
</dbReference>
<proteinExistence type="inferred from homology"/>
<dbReference type="InterPro" id="IPR005320">
    <property type="entry name" value="Peptidase_S51"/>
</dbReference>
<evidence type="ECO:0000313" key="6">
    <source>
        <dbReference type="Proteomes" id="UP001529491"/>
    </source>
</evidence>
<comment type="similarity">
    <text evidence="1">Belongs to the peptidase S51 family.</text>
</comment>
<accession>A0ABZ0K326</accession>
<keyword evidence="2" id="KW-0645">Protease</keyword>
<name>A0ABZ0K326_9GAMM</name>
<keyword evidence="4" id="KW-0720">Serine protease</keyword>
<keyword evidence="6" id="KW-1185">Reference proteome</keyword>
<dbReference type="Proteomes" id="UP001529491">
    <property type="component" value="Chromosome"/>
</dbReference>
<gene>
    <name evidence="5" type="ORF">RGE70_06810</name>
</gene>